<keyword evidence="1" id="KW-0812">Transmembrane</keyword>
<feature type="transmembrane region" description="Helical" evidence="1">
    <location>
        <begin position="50"/>
        <end position="68"/>
    </location>
</feature>
<keyword evidence="4" id="KW-1185">Reference proteome</keyword>
<comment type="caution">
    <text evidence="3">The sequence shown here is derived from an EMBL/GenBank/DDBJ whole genome shotgun (WGS) entry which is preliminary data.</text>
</comment>
<feature type="signal peptide" evidence="2">
    <location>
        <begin position="1"/>
        <end position="18"/>
    </location>
</feature>
<evidence type="ECO:0000256" key="1">
    <source>
        <dbReference type="SAM" id="Phobius"/>
    </source>
</evidence>
<dbReference type="EMBL" id="CATQJL010000305">
    <property type="protein sequence ID" value="CAJ0604194.1"/>
    <property type="molecule type" value="Genomic_DNA"/>
</dbReference>
<keyword evidence="2" id="KW-0732">Signal</keyword>
<sequence length="69" mass="7666">MGNLLLVVLALTAALVLPLLKKIIFHSGESGKKGNKREQDESKYYRKAEYVLVAMIEIANLINLIILIA</sequence>
<dbReference type="Proteomes" id="UP001176961">
    <property type="component" value="Unassembled WGS sequence"/>
</dbReference>
<proteinExistence type="predicted"/>
<dbReference type="AlphaFoldDB" id="A0AA36H527"/>
<evidence type="ECO:0000256" key="2">
    <source>
        <dbReference type="SAM" id="SignalP"/>
    </source>
</evidence>
<evidence type="ECO:0000313" key="3">
    <source>
        <dbReference type="EMBL" id="CAJ0604194.1"/>
    </source>
</evidence>
<protein>
    <submittedName>
        <fullName evidence="3">Uncharacterized protein</fullName>
    </submittedName>
</protein>
<keyword evidence="1" id="KW-1133">Transmembrane helix</keyword>
<name>A0AA36H527_CYLNA</name>
<keyword evidence="1" id="KW-0472">Membrane</keyword>
<organism evidence="3 4">
    <name type="scientific">Cylicocyclus nassatus</name>
    <name type="common">Nematode worm</name>
    <dbReference type="NCBI Taxonomy" id="53992"/>
    <lineage>
        <taxon>Eukaryota</taxon>
        <taxon>Metazoa</taxon>
        <taxon>Ecdysozoa</taxon>
        <taxon>Nematoda</taxon>
        <taxon>Chromadorea</taxon>
        <taxon>Rhabditida</taxon>
        <taxon>Rhabditina</taxon>
        <taxon>Rhabditomorpha</taxon>
        <taxon>Strongyloidea</taxon>
        <taxon>Strongylidae</taxon>
        <taxon>Cylicocyclus</taxon>
    </lineage>
</organism>
<gene>
    <name evidence="3" type="ORF">CYNAS_LOCUS16177</name>
</gene>
<feature type="chain" id="PRO_5041394830" evidence="2">
    <location>
        <begin position="19"/>
        <end position="69"/>
    </location>
</feature>
<accession>A0AA36H527</accession>
<reference evidence="3" key="1">
    <citation type="submission" date="2023-07" db="EMBL/GenBank/DDBJ databases">
        <authorList>
            <consortium name="CYATHOMIX"/>
        </authorList>
    </citation>
    <scope>NUCLEOTIDE SEQUENCE</scope>
    <source>
        <strain evidence="3">N/A</strain>
    </source>
</reference>
<evidence type="ECO:0000313" key="4">
    <source>
        <dbReference type="Proteomes" id="UP001176961"/>
    </source>
</evidence>